<feature type="transmembrane region" description="Helical" evidence="1">
    <location>
        <begin position="44"/>
        <end position="62"/>
    </location>
</feature>
<dbReference type="OrthoDB" id="2356073at2"/>
<keyword evidence="1" id="KW-0472">Membrane</keyword>
<feature type="transmembrane region" description="Helical" evidence="1">
    <location>
        <begin position="20"/>
        <end position="38"/>
    </location>
</feature>
<keyword evidence="3" id="KW-1185">Reference proteome</keyword>
<dbReference type="EMBL" id="CP001615">
    <property type="protein sequence ID" value="ACQ71082.1"/>
    <property type="molecule type" value="Genomic_DNA"/>
</dbReference>
<keyword evidence="1" id="KW-1133">Transmembrane helix</keyword>
<dbReference type="AlphaFoldDB" id="C4L1Q0"/>
<feature type="transmembrane region" description="Helical" evidence="1">
    <location>
        <begin position="112"/>
        <end position="130"/>
    </location>
</feature>
<protein>
    <submittedName>
        <fullName evidence="2">Uncharacterized protein</fullName>
    </submittedName>
</protein>
<evidence type="ECO:0000256" key="1">
    <source>
        <dbReference type="SAM" id="Phobius"/>
    </source>
</evidence>
<dbReference type="KEGG" id="eat:EAT1b_2159"/>
<gene>
    <name evidence="2" type="ordered locus">EAT1b_2159</name>
</gene>
<name>C4L1Q0_EXISA</name>
<keyword evidence="1" id="KW-0812">Transmembrane</keyword>
<accession>C4L1Q0</accession>
<evidence type="ECO:0000313" key="3">
    <source>
        <dbReference type="Proteomes" id="UP000000716"/>
    </source>
</evidence>
<evidence type="ECO:0000313" key="2">
    <source>
        <dbReference type="EMBL" id="ACQ71082.1"/>
    </source>
</evidence>
<organism evidence="2 3">
    <name type="scientific">Exiguobacterium sp. (strain ATCC BAA-1283 / AT1b)</name>
    <dbReference type="NCBI Taxonomy" id="360911"/>
    <lineage>
        <taxon>Bacteria</taxon>
        <taxon>Bacillati</taxon>
        <taxon>Bacillota</taxon>
        <taxon>Bacilli</taxon>
        <taxon>Bacillales</taxon>
        <taxon>Bacillales Family XII. Incertae Sedis</taxon>
        <taxon>Exiguobacterium</taxon>
    </lineage>
</organism>
<dbReference type="Proteomes" id="UP000000716">
    <property type="component" value="Chromosome"/>
</dbReference>
<dbReference type="RefSeq" id="WP_015880641.1">
    <property type="nucleotide sequence ID" value="NC_012673.1"/>
</dbReference>
<feature type="transmembrane region" description="Helical" evidence="1">
    <location>
        <begin position="87"/>
        <end position="106"/>
    </location>
</feature>
<reference evidence="2 3" key="1">
    <citation type="journal article" date="2011" name="J. Bacteriol.">
        <title>Complete genome sequence of the Thermophilic Bacterium Exiguobacterium sp. AT1b.</title>
        <authorList>
            <person name="Vishnivetskaya T.A."/>
            <person name="Lucas S."/>
            <person name="Copeland A."/>
            <person name="Lapidus A."/>
            <person name="Glavina Del Rio T."/>
            <person name="Dalin E."/>
            <person name="Tice H."/>
            <person name="Bruce D.C."/>
            <person name="Goodwin L.A."/>
            <person name="Pitluck S."/>
            <person name="Saunders E."/>
            <person name="Brettin T."/>
            <person name="Detter C."/>
            <person name="Han C."/>
            <person name="Larimer F."/>
            <person name="Land M.L."/>
            <person name="Hauser L.J."/>
            <person name="Kyrpides N.C."/>
            <person name="Ovchinnikova G."/>
            <person name="Kathariou S."/>
            <person name="Ramaley R.F."/>
            <person name="Rodrigues D.F."/>
            <person name="Hendrix C."/>
            <person name="Richardson P."/>
            <person name="Tiedje J.M."/>
        </authorList>
    </citation>
    <scope>NUCLEOTIDE SEQUENCE [LARGE SCALE GENOMIC DNA]</scope>
    <source>
        <strain evidence="3">ATCC BAA-1283 / AT1b</strain>
    </source>
</reference>
<dbReference type="HOGENOM" id="CLU_1649587_0_0_9"/>
<proteinExistence type="predicted"/>
<sequence length="158" mass="18481">MNKQERLPKMVEQDLDARGISTLFGIIGLFLFLVVSVINGVTVTTVAFSFLVTQLPMLYQAWRRMKLLRTFNEDEEYQRLVRREFQIIVAMFVSLGVFTFLTWFVFDSMQELLGVALIGIIPLLILYVSMDRKLREADPEHVTNRELRRAHREQKLSP</sequence>
<dbReference type="STRING" id="360911.EAT1b_2159"/>